<feature type="domain" description="BT-3987-like N-terminal" evidence="2">
    <location>
        <begin position="34"/>
        <end position="154"/>
    </location>
</feature>
<dbReference type="Proteomes" id="UP000297861">
    <property type="component" value="Unassembled WGS sequence"/>
</dbReference>
<feature type="domain" description="BT-3044-like C-terminal" evidence="3">
    <location>
        <begin position="162"/>
        <end position="297"/>
    </location>
</feature>
<reference evidence="4 5" key="1">
    <citation type="submission" date="2019-03" db="EMBL/GenBank/DDBJ databases">
        <title>San Antonio Military Medical Center submission to MRSN (WRAIR), pending publication.</title>
        <authorList>
            <person name="Blyth D.M."/>
            <person name="Mccarthy S.L."/>
            <person name="Schall S.E."/>
            <person name="Stam J.A."/>
            <person name="Ong A.C."/>
            <person name="Mcgann P.T."/>
        </authorList>
    </citation>
    <scope>NUCLEOTIDE SEQUENCE [LARGE SCALE GENOMIC DNA]</scope>
    <source>
        <strain evidence="4 5">MRSN571793</strain>
    </source>
</reference>
<protein>
    <submittedName>
        <fullName evidence="4">DUF1735 domain-containing protein</fullName>
    </submittedName>
</protein>
<comment type="caution">
    <text evidence="4">The sequence shown here is derived from an EMBL/GenBank/DDBJ whole genome shotgun (WGS) entry which is preliminary data.</text>
</comment>
<feature type="signal peptide" evidence="1">
    <location>
        <begin position="1"/>
        <end position="23"/>
    </location>
</feature>
<proteinExistence type="predicted"/>
<keyword evidence="5" id="KW-1185">Reference proteome</keyword>
<dbReference type="Pfam" id="PF14274">
    <property type="entry name" value="BT_3044-like_C"/>
    <property type="match status" value="1"/>
</dbReference>
<evidence type="ECO:0000313" key="4">
    <source>
        <dbReference type="EMBL" id="TFD96445.1"/>
    </source>
</evidence>
<evidence type="ECO:0000256" key="1">
    <source>
        <dbReference type="SAM" id="SignalP"/>
    </source>
</evidence>
<evidence type="ECO:0000259" key="2">
    <source>
        <dbReference type="Pfam" id="PF08522"/>
    </source>
</evidence>
<evidence type="ECO:0000313" key="5">
    <source>
        <dbReference type="Proteomes" id="UP000297861"/>
    </source>
</evidence>
<organism evidence="4 5">
    <name type="scientific">Dysgonomonas capnocytophagoides</name>
    <dbReference type="NCBI Taxonomy" id="45254"/>
    <lineage>
        <taxon>Bacteria</taxon>
        <taxon>Pseudomonadati</taxon>
        <taxon>Bacteroidota</taxon>
        <taxon>Bacteroidia</taxon>
        <taxon>Bacteroidales</taxon>
        <taxon>Dysgonomonadaceae</taxon>
        <taxon>Dysgonomonas</taxon>
    </lineage>
</organism>
<sequence length="298" mass="34075">MKMNKINILYFFALALFFLNSCEEDPMEKELYFKQVYLVGAAQNVVTFDLMYADEPQQAYISVGTGGSQNIDKDVSVTLTHNDATIDWYNNKYMIDMPVMYRRLEASHYNIPSMSTIIKAGEVYSRLPFEVETQNLNCDSLYALTFKIESVSEYQTNVEDTVVILNFNLVNKYSGSYVLDASKYTVSQDGDEEILTLTSTLFNITKTLKAIDKNSIRFFNGSASDSYINYSTMPAYWSSLENNGVVFVPKGDNFIAKSWKNLNIVNEGECTYKNGKFSFWYDYMEGNTHCRLIGTLTK</sequence>
<feature type="chain" id="PRO_5021450617" evidence="1">
    <location>
        <begin position="24"/>
        <end position="298"/>
    </location>
</feature>
<keyword evidence="1" id="KW-0732">Signal</keyword>
<dbReference type="EMBL" id="SOML01000005">
    <property type="protein sequence ID" value="TFD96445.1"/>
    <property type="molecule type" value="Genomic_DNA"/>
</dbReference>
<dbReference type="Pfam" id="PF08522">
    <property type="entry name" value="BT_3987-like_N"/>
    <property type="match status" value="1"/>
</dbReference>
<name>A0A4Y8L177_9BACT</name>
<gene>
    <name evidence="4" type="ORF">E2605_09775</name>
</gene>
<dbReference type="InterPro" id="IPR025371">
    <property type="entry name" value="BT_3044-like_C"/>
</dbReference>
<dbReference type="AlphaFoldDB" id="A0A4Y8L177"/>
<dbReference type="InterPro" id="IPR013728">
    <property type="entry name" value="BT_3987-like_N"/>
</dbReference>
<accession>A0A4Y8L177</accession>
<dbReference type="OrthoDB" id="1024640at2"/>
<evidence type="ECO:0000259" key="3">
    <source>
        <dbReference type="Pfam" id="PF14274"/>
    </source>
</evidence>
<dbReference type="Gene3D" id="2.60.40.1740">
    <property type="entry name" value="hypothetical protein (bacova_03559)"/>
    <property type="match status" value="1"/>
</dbReference>